<dbReference type="InterPro" id="IPR042100">
    <property type="entry name" value="Bug_dom1"/>
</dbReference>
<proteinExistence type="inferred from homology"/>
<dbReference type="SUPFAM" id="SSF53850">
    <property type="entry name" value="Periplasmic binding protein-like II"/>
    <property type="match status" value="1"/>
</dbReference>
<keyword evidence="4" id="KW-1185">Reference proteome</keyword>
<dbReference type="PANTHER" id="PTHR42928">
    <property type="entry name" value="TRICARBOXYLATE-BINDING PROTEIN"/>
    <property type="match status" value="1"/>
</dbReference>
<reference evidence="3" key="1">
    <citation type="submission" date="2022-03" db="EMBL/GenBank/DDBJ databases">
        <authorList>
            <person name="Woo C.Y."/>
        </authorList>
    </citation>
    <scope>NUCLEOTIDE SEQUENCE</scope>
    <source>
        <strain evidence="3">CYS-02</strain>
    </source>
</reference>
<dbReference type="RefSeq" id="WP_243306996.1">
    <property type="nucleotide sequence ID" value="NZ_JALGBI010000001.1"/>
</dbReference>
<dbReference type="Proteomes" id="UP001139447">
    <property type="component" value="Unassembled WGS sequence"/>
</dbReference>
<evidence type="ECO:0000313" key="3">
    <source>
        <dbReference type="EMBL" id="MCJ0764379.1"/>
    </source>
</evidence>
<dbReference type="PANTHER" id="PTHR42928:SF5">
    <property type="entry name" value="BLR1237 PROTEIN"/>
    <property type="match status" value="1"/>
</dbReference>
<dbReference type="InterPro" id="IPR005064">
    <property type="entry name" value="BUG"/>
</dbReference>
<gene>
    <name evidence="3" type="ORF">MMF98_14270</name>
</gene>
<dbReference type="Gene3D" id="3.40.190.10">
    <property type="entry name" value="Periplasmic binding protein-like II"/>
    <property type="match status" value="1"/>
</dbReference>
<dbReference type="EMBL" id="JALGBI010000001">
    <property type="protein sequence ID" value="MCJ0764379.1"/>
    <property type="molecule type" value="Genomic_DNA"/>
</dbReference>
<keyword evidence="2" id="KW-0732">Signal</keyword>
<dbReference type="Pfam" id="PF03401">
    <property type="entry name" value="TctC"/>
    <property type="match status" value="1"/>
</dbReference>
<evidence type="ECO:0000256" key="2">
    <source>
        <dbReference type="SAM" id="SignalP"/>
    </source>
</evidence>
<sequence>MISRLTFLRRQLPALCAGLALALGAATAHAQDAASFPNKPLRLVVPFAAGGGIDLLARITALKMGEILGQTVVVDNQGGGGGVVASRAVARAPADGYTLVFHSVSSAVVNAQVYSNLGYDPVAGFAPVSLVAQFPLVMIVNPAVPARDMKEFIGLLKAHPGKFSYGSSGVGSGIHLAGELFRTLAGVDIQHIPYKGTSAALTDLLGGRIEMLIDGVPPQVGNIAQGRVRPLAVTTRTRSAVLPNVPTMAEAGVPGYDIPFWVAIYAPAGTPRPVVEKLSAAVSKAVKDPATLARFKEAGTEGIGSTPEQLDAFWKEQLATYGKIARQANIKLDSQ</sequence>
<dbReference type="CDD" id="cd13578">
    <property type="entry name" value="PBP2_Bug27"/>
    <property type="match status" value="1"/>
</dbReference>
<feature type="signal peptide" evidence="2">
    <location>
        <begin position="1"/>
        <end position="30"/>
    </location>
</feature>
<organism evidence="3 4">
    <name type="scientific">Variovorax terrae</name>
    <dbReference type="NCBI Taxonomy" id="2923278"/>
    <lineage>
        <taxon>Bacteria</taxon>
        <taxon>Pseudomonadati</taxon>
        <taxon>Pseudomonadota</taxon>
        <taxon>Betaproteobacteria</taxon>
        <taxon>Burkholderiales</taxon>
        <taxon>Comamonadaceae</taxon>
        <taxon>Variovorax</taxon>
    </lineage>
</organism>
<comment type="caution">
    <text evidence="3">The sequence shown here is derived from an EMBL/GenBank/DDBJ whole genome shotgun (WGS) entry which is preliminary data.</text>
</comment>
<name>A0A9X1VW64_9BURK</name>
<feature type="chain" id="PRO_5040773860" evidence="2">
    <location>
        <begin position="31"/>
        <end position="335"/>
    </location>
</feature>
<accession>A0A9X1VW64</accession>
<evidence type="ECO:0000313" key="4">
    <source>
        <dbReference type="Proteomes" id="UP001139447"/>
    </source>
</evidence>
<evidence type="ECO:0000256" key="1">
    <source>
        <dbReference type="ARBA" id="ARBA00006987"/>
    </source>
</evidence>
<comment type="similarity">
    <text evidence="1">Belongs to the UPF0065 (bug) family.</text>
</comment>
<protein>
    <submittedName>
        <fullName evidence="3">Tripartite tricarboxylate transporter substrate binding protein</fullName>
    </submittedName>
</protein>
<dbReference type="AlphaFoldDB" id="A0A9X1VW64"/>
<dbReference type="Gene3D" id="3.40.190.150">
    <property type="entry name" value="Bordetella uptake gene, domain 1"/>
    <property type="match status" value="1"/>
</dbReference>
<dbReference type="PIRSF" id="PIRSF017082">
    <property type="entry name" value="YflP"/>
    <property type="match status" value="1"/>
</dbReference>